<dbReference type="Gene3D" id="2.40.10.10">
    <property type="entry name" value="Trypsin-like serine proteases"/>
    <property type="match status" value="1"/>
</dbReference>
<keyword evidence="3" id="KW-1185">Reference proteome</keyword>
<dbReference type="NCBIfam" id="TIGR04183">
    <property type="entry name" value="Por_Secre_tail"/>
    <property type="match status" value="1"/>
</dbReference>
<evidence type="ECO:0000313" key="2">
    <source>
        <dbReference type="EMBL" id="KAB5491580.1"/>
    </source>
</evidence>
<evidence type="ECO:0000256" key="1">
    <source>
        <dbReference type="ARBA" id="ARBA00022729"/>
    </source>
</evidence>
<dbReference type="InterPro" id="IPR026444">
    <property type="entry name" value="Secre_tail"/>
</dbReference>
<sequence length="1367" mass="150107">MLNIRLMKIKVLFILFGLCFYVGSSQSTLFVHSKKPENTSPAYWCQIGDYEYHYYLSHEMGVFPINDVEVLVSVDYIEGYNDDPGNNCNGPCGQFDWGCDFPDDMEEEVLQPFETLIVEYNGPDVIECGSSGDSCLPIDYQAILLPNLNPGDDERCSTQLLFEQYEDGQDHFVEGLRWKYLGLFGWQDIPNYTNRYPLNVSIEDIFGPDYETSFMGNLQLTYEVTAPFSNIVLESGVYFSFSLIGCSPELLNLTPHQTTCPGADDGNFTMTVNRNLNEGEELVVAVYDVNFPDGGSLRQEPTTVLFDNGDTTYSYVFPYVLSSGNYFVKYQTHPTGEDIEDESWNSLEFSDPFEILPPPEVTFTLQKLNDARCHAGSDGRIEIEATGGTGAGYQYRVNNEVDWHNFSNGDSHVFEGLPADDYEIEVRDGNECEGTSQDNSETIDEPSDPLVVDDAVEFVEPTAYNFTDGSITVDVSGGTPHQNNSYNYTWRDVNNNIVNTTSAIYENNLYRITLEDIAAGTYTLTIRDANYNQADDKGGCTLIEEFELTGPPELQLSIEETISISCNSANNYSNPSNDGQLMAVASGGVPFDPLIDGQYSYLYTWKKKIGPNTWQDIPNNGSNILSNLEAGEYAVNIEDAHGIVIGTYVNNQLQQVNDVVYVLEEPELLTVQIEKTDINCFGGTDGTATAIVSGGTPPYEYIWSTAATTETAEGLWLGNHSVYVVDSRGCEAEAEVTIEQPDTPVSISNLQYVQPTANGFTNGSITVEVNGGTPFNNNSYNYEWRDEQNNIINTTSAQNTPDGYAIQAHDIPAGAYTITVTDANYENAIQKSGCTYVAEFILEEPPALEVSVEQTIPISCNGGNQFNNPSDDGQLVAIASGGVPFDPLIDGQYAYIYTWKRKDEQNIWQIIPNVTGNVLDNVGAGEYAVNIEDANGIILGIYVNNMLDVPTDYLYPVQETDPIMLQIEKMDVSCFNGNDGFASVSIEGGMPPYDISWSSGASGEIAENLTAGNYLVYVKDFYGCEVSGQVAIEQPEELEINIVDTVVPTCYDVNNGSLIVEVSGGVPPYTYLWNTGENSLSLGNLGEGVYTFEVMDAIGCSITKEIVLEAPYPTQVDLGEDRTLCNGQEHSLDISVDDSAATYSWTSNNGFSSNSPQVTLSEPGIYTASVTNSLGCSGVDTIEIFTTEVEMDAQFLITSQAFAGEEVVLVNTSNPIGTNGAWVFPNGAEVVEQGKGVAILRFDVPGAYEVILRNYQGDCYQDVAKTIIVAEARELPDAGEAISPFIKDFKVYPNPSSGSFSVMVSLQEVSVVSLRLFGLTTNHIHDEKQLSGKTIYEVYYTMNLPSGVYLLLLETAKGSEVRKIVIL</sequence>
<reference evidence="2" key="1">
    <citation type="submission" date="2019-10" db="EMBL/GenBank/DDBJ databases">
        <title>Muricauda hadale sp. nov., a piezophilic bacterium isolated from hadopelagic water of the Mariana Trench.</title>
        <authorList>
            <person name="Wei Y."/>
        </authorList>
    </citation>
    <scope>NUCLEOTIDE SEQUENCE [LARGE SCALE GENOMIC DNA]</scope>
    <source>
        <strain evidence="2">MT-229</strain>
    </source>
</reference>
<dbReference type="Pfam" id="PF13573">
    <property type="entry name" value="SprB"/>
    <property type="match status" value="4"/>
</dbReference>
<dbReference type="Proteomes" id="UP000319204">
    <property type="component" value="Unassembled WGS sequence"/>
</dbReference>
<gene>
    <name evidence="2" type="ORF">FOT42_001135</name>
</gene>
<accession>A0A5N5J6G4</accession>
<dbReference type="SUPFAM" id="SSF49299">
    <property type="entry name" value="PKD domain"/>
    <property type="match status" value="1"/>
</dbReference>
<proteinExistence type="predicted"/>
<dbReference type="InterPro" id="IPR043504">
    <property type="entry name" value="Peptidase_S1_PA_chymotrypsin"/>
</dbReference>
<protein>
    <submittedName>
        <fullName evidence="2">T9SS type A sorting domain-containing protein</fullName>
    </submittedName>
</protein>
<dbReference type="OrthoDB" id="7794186at2"/>
<comment type="caution">
    <text evidence="2">The sequence shown here is derived from an EMBL/GenBank/DDBJ whole genome shotgun (WGS) entry which is preliminary data.</text>
</comment>
<dbReference type="Gene3D" id="2.60.40.10">
    <property type="entry name" value="Immunoglobulins"/>
    <property type="match status" value="1"/>
</dbReference>
<dbReference type="InterPro" id="IPR035986">
    <property type="entry name" value="PKD_dom_sf"/>
</dbReference>
<evidence type="ECO:0000313" key="3">
    <source>
        <dbReference type="Proteomes" id="UP000319204"/>
    </source>
</evidence>
<dbReference type="EMBL" id="VNIK02000001">
    <property type="protein sequence ID" value="KAB5491580.1"/>
    <property type="molecule type" value="Genomic_DNA"/>
</dbReference>
<dbReference type="CDD" id="cd00146">
    <property type="entry name" value="PKD"/>
    <property type="match status" value="1"/>
</dbReference>
<dbReference type="InterPro" id="IPR013783">
    <property type="entry name" value="Ig-like_fold"/>
</dbReference>
<keyword evidence="1" id="KW-0732">Signal</keyword>
<name>A0A5N5J6G4_9FLAO</name>
<dbReference type="InterPro" id="IPR025667">
    <property type="entry name" value="SprB_repeat"/>
</dbReference>
<organism evidence="2 3">
    <name type="scientific">Flagellimonas hadalis</name>
    <dbReference type="NCBI Taxonomy" id="2597517"/>
    <lineage>
        <taxon>Bacteria</taxon>
        <taxon>Pseudomonadati</taxon>
        <taxon>Bacteroidota</taxon>
        <taxon>Flavobacteriia</taxon>
        <taxon>Flavobacteriales</taxon>
        <taxon>Flavobacteriaceae</taxon>
        <taxon>Flagellimonas</taxon>
    </lineage>
</organism>